<protein>
    <submittedName>
        <fullName evidence="2">14_3_3 domain-containing protein</fullName>
    </submittedName>
</protein>
<proteinExistence type="predicted"/>
<keyword evidence="1" id="KW-1185">Reference proteome</keyword>
<evidence type="ECO:0000313" key="2">
    <source>
        <dbReference type="WBParaSite" id="HCON_00054860-00001"/>
    </source>
</evidence>
<organism evidence="1 2">
    <name type="scientific">Haemonchus contortus</name>
    <name type="common">Barber pole worm</name>
    <dbReference type="NCBI Taxonomy" id="6289"/>
    <lineage>
        <taxon>Eukaryota</taxon>
        <taxon>Metazoa</taxon>
        <taxon>Ecdysozoa</taxon>
        <taxon>Nematoda</taxon>
        <taxon>Chromadorea</taxon>
        <taxon>Rhabditida</taxon>
        <taxon>Rhabditina</taxon>
        <taxon>Rhabditomorpha</taxon>
        <taxon>Strongyloidea</taxon>
        <taxon>Trichostrongylidae</taxon>
        <taxon>Haemonchus</taxon>
    </lineage>
</organism>
<sequence>MRPSPLTLEQKANFLIGHLDGVAREKVEEVAESARKDFDSEASRLTESPQQKYVARQNLSSCRQEPRESCVTFAHRVLNLVRTAITGQDATQKDDVLEKFVAHLRGDMWYFVKLDNPPTLDNAVTKVQMVEQLLIEATAKRLITTA</sequence>
<name>A0A7I4Y6E2_HAECO</name>
<reference evidence="2" key="1">
    <citation type="submission" date="2020-12" db="UniProtKB">
        <authorList>
            <consortium name="WormBaseParasite"/>
        </authorList>
    </citation>
    <scope>IDENTIFICATION</scope>
    <source>
        <strain evidence="2">MHco3</strain>
    </source>
</reference>
<dbReference type="Proteomes" id="UP000025227">
    <property type="component" value="Unplaced"/>
</dbReference>
<dbReference type="OrthoDB" id="5872378at2759"/>
<evidence type="ECO:0000313" key="1">
    <source>
        <dbReference type="Proteomes" id="UP000025227"/>
    </source>
</evidence>
<accession>A0A7I4Y6E2</accession>
<dbReference type="AlphaFoldDB" id="A0A7I4Y6E2"/>
<dbReference type="WBParaSite" id="HCON_00054860-00001">
    <property type="protein sequence ID" value="HCON_00054860-00001"/>
    <property type="gene ID" value="HCON_00054860"/>
</dbReference>